<organism evidence="2 3">
    <name type="scientific">Cryptolaemus montrouzieri</name>
    <dbReference type="NCBI Taxonomy" id="559131"/>
    <lineage>
        <taxon>Eukaryota</taxon>
        <taxon>Metazoa</taxon>
        <taxon>Ecdysozoa</taxon>
        <taxon>Arthropoda</taxon>
        <taxon>Hexapoda</taxon>
        <taxon>Insecta</taxon>
        <taxon>Pterygota</taxon>
        <taxon>Neoptera</taxon>
        <taxon>Endopterygota</taxon>
        <taxon>Coleoptera</taxon>
        <taxon>Polyphaga</taxon>
        <taxon>Cucujiformia</taxon>
        <taxon>Coccinelloidea</taxon>
        <taxon>Coccinellidae</taxon>
        <taxon>Scymninae</taxon>
        <taxon>Scymnini</taxon>
        <taxon>Cryptolaemus</taxon>
    </lineage>
</organism>
<dbReference type="AlphaFoldDB" id="A0ABD2NL10"/>
<evidence type="ECO:0000256" key="1">
    <source>
        <dbReference type="SAM" id="MobiDB-lite"/>
    </source>
</evidence>
<reference evidence="2 3" key="1">
    <citation type="journal article" date="2021" name="BMC Biol.">
        <title>Horizontally acquired antibacterial genes associated with adaptive radiation of ladybird beetles.</title>
        <authorList>
            <person name="Li H.S."/>
            <person name="Tang X.F."/>
            <person name="Huang Y.H."/>
            <person name="Xu Z.Y."/>
            <person name="Chen M.L."/>
            <person name="Du X.Y."/>
            <person name="Qiu B.Y."/>
            <person name="Chen P.T."/>
            <person name="Zhang W."/>
            <person name="Slipinski A."/>
            <person name="Escalona H.E."/>
            <person name="Waterhouse R.M."/>
            <person name="Zwick A."/>
            <person name="Pang H."/>
        </authorList>
    </citation>
    <scope>NUCLEOTIDE SEQUENCE [LARGE SCALE GENOMIC DNA]</scope>
    <source>
        <strain evidence="2">SYSU2018</strain>
    </source>
</reference>
<proteinExistence type="predicted"/>
<dbReference type="Proteomes" id="UP001516400">
    <property type="component" value="Unassembled WGS sequence"/>
</dbReference>
<feature type="region of interest" description="Disordered" evidence="1">
    <location>
        <begin position="70"/>
        <end position="107"/>
    </location>
</feature>
<accession>A0ABD2NL10</accession>
<sequence>MSGETALRIEKLQEMDGTEFSKLKARSRSPIYVASDEAVFLTTTDFPVDAVASTCGEKLMQGISSIATRTPVGEQVKPPSAASRRPPLLPAKESERKRNMPRVSTTNSSNCDFINYINSSNKI</sequence>
<gene>
    <name evidence="2" type="ORF">HHI36_016866</name>
</gene>
<evidence type="ECO:0000313" key="3">
    <source>
        <dbReference type="Proteomes" id="UP001516400"/>
    </source>
</evidence>
<name>A0ABD2NL10_9CUCU</name>
<evidence type="ECO:0000313" key="2">
    <source>
        <dbReference type="EMBL" id="KAL3279360.1"/>
    </source>
</evidence>
<dbReference type="EMBL" id="JABFTP020000124">
    <property type="protein sequence ID" value="KAL3279360.1"/>
    <property type="molecule type" value="Genomic_DNA"/>
</dbReference>
<comment type="caution">
    <text evidence="2">The sequence shown here is derived from an EMBL/GenBank/DDBJ whole genome shotgun (WGS) entry which is preliminary data.</text>
</comment>
<keyword evidence="3" id="KW-1185">Reference proteome</keyword>
<protein>
    <submittedName>
        <fullName evidence="2">Uncharacterized protein</fullName>
    </submittedName>
</protein>